<comment type="caution">
    <text evidence="10">The sequence shown here is derived from an EMBL/GenBank/DDBJ whole genome shotgun (WGS) entry which is preliminary data.</text>
</comment>
<dbReference type="InterPro" id="IPR050415">
    <property type="entry name" value="MRET"/>
</dbReference>
<dbReference type="InterPro" id="IPR039261">
    <property type="entry name" value="FNR_nucleotide-bd"/>
</dbReference>
<dbReference type="GO" id="GO:0046872">
    <property type="term" value="F:metal ion binding"/>
    <property type="evidence" value="ECO:0007669"/>
    <property type="project" value="UniProtKB-KW"/>
</dbReference>
<evidence type="ECO:0000256" key="3">
    <source>
        <dbReference type="ARBA" id="ARBA00022714"/>
    </source>
</evidence>
<evidence type="ECO:0000313" key="10">
    <source>
        <dbReference type="EMBL" id="RJS45214.1"/>
    </source>
</evidence>
<evidence type="ECO:0000259" key="8">
    <source>
        <dbReference type="PROSITE" id="PS51085"/>
    </source>
</evidence>
<feature type="domain" description="2Fe-2S ferredoxin-type" evidence="8">
    <location>
        <begin position="273"/>
        <end position="355"/>
    </location>
</feature>
<evidence type="ECO:0000256" key="1">
    <source>
        <dbReference type="ARBA" id="ARBA00001974"/>
    </source>
</evidence>
<dbReference type="SUPFAM" id="SSF63380">
    <property type="entry name" value="Riboflavin synthase domain-like"/>
    <property type="match status" value="1"/>
</dbReference>
<dbReference type="CDD" id="cd00207">
    <property type="entry name" value="fer2"/>
    <property type="match status" value="1"/>
</dbReference>
<dbReference type="Pfam" id="PF00111">
    <property type="entry name" value="Fer2"/>
    <property type="match status" value="1"/>
</dbReference>
<dbReference type="InterPro" id="IPR017927">
    <property type="entry name" value="FAD-bd_FR_type"/>
</dbReference>
<evidence type="ECO:0000256" key="4">
    <source>
        <dbReference type="ARBA" id="ARBA00022723"/>
    </source>
</evidence>
<keyword evidence="7" id="KW-0411">Iron-sulfur</keyword>
<dbReference type="SUPFAM" id="SSF54292">
    <property type="entry name" value="2Fe-2S ferredoxin-like"/>
    <property type="match status" value="1"/>
</dbReference>
<evidence type="ECO:0000313" key="11">
    <source>
        <dbReference type="Proteomes" id="UP000276542"/>
    </source>
</evidence>
<accession>A0A3A5HAV9</accession>
<dbReference type="CDD" id="cd06185">
    <property type="entry name" value="PDR_like"/>
    <property type="match status" value="1"/>
</dbReference>
<dbReference type="Gene3D" id="3.10.20.30">
    <property type="match status" value="1"/>
</dbReference>
<dbReference type="GO" id="GO:0016491">
    <property type="term" value="F:oxidoreductase activity"/>
    <property type="evidence" value="ECO:0007669"/>
    <property type="project" value="UniProtKB-KW"/>
</dbReference>
<keyword evidence="6" id="KW-0408">Iron</keyword>
<evidence type="ECO:0000256" key="7">
    <source>
        <dbReference type="ARBA" id="ARBA00023014"/>
    </source>
</evidence>
<keyword evidence="2" id="KW-0285">Flavoprotein</keyword>
<keyword evidence="11" id="KW-1185">Reference proteome</keyword>
<keyword evidence="5" id="KW-0560">Oxidoreductase</keyword>
<dbReference type="InterPro" id="IPR001041">
    <property type="entry name" value="2Fe-2S_ferredoxin-type"/>
</dbReference>
<dbReference type="PRINTS" id="PR00409">
    <property type="entry name" value="PHDIOXRDTASE"/>
</dbReference>
<dbReference type="GO" id="GO:0051537">
    <property type="term" value="F:2 iron, 2 sulfur cluster binding"/>
    <property type="evidence" value="ECO:0007669"/>
    <property type="project" value="UniProtKB-KW"/>
</dbReference>
<reference evidence="11" key="1">
    <citation type="submission" date="2018-09" db="EMBL/GenBank/DDBJ databases">
        <authorList>
            <person name="Zhu H."/>
        </authorList>
    </citation>
    <scope>NUCLEOTIDE SEQUENCE [LARGE SCALE GENOMIC DNA]</scope>
    <source>
        <strain evidence="11">K1W22B-1</strain>
    </source>
</reference>
<dbReference type="PANTHER" id="PTHR47354">
    <property type="entry name" value="NADH OXIDOREDUCTASE HCR"/>
    <property type="match status" value="1"/>
</dbReference>
<dbReference type="InterPro" id="IPR001433">
    <property type="entry name" value="OxRdtase_FAD/NAD-bd"/>
</dbReference>
<feature type="domain" description="FAD-binding FR-type" evidence="9">
    <location>
        <begin position="43"/>
        <end position="147"/>
    </location>
</feature>
<dbReference type="Pfam" id="PF00175">
    <property type="entry name" value="NAD_binding_1"/>
    <property type="match status" value="1"/>
</dbReference>
<evidence type="ECO:0000256" key="5">
    <source>
        <dbReference type="ARBA" id="ARBA00023002"/>
    </source>
</evidence>
<evidence type="ECO:0000256" key="6">
    <source>
        <dbReference type="ARBA" id="ARBA00023004"/>
    </source>
</evidence>
<protein>
    <submittedName>
        <fullName evidence="10">Oxidoreductase</fullName>
    </submittedName>
</protein>
<keyword evidence="3" id="KW-0001">2Fe-2S</keyword>
<dbReference type="EMBL" id="QYRP01000002">
    <property type="protein sequence ID" value="RJS45214.1"/>
    <property type="molecule type" value="Genomic_DNA"/>
</dbReference>
<dbReference type="Proteomes" id="UP000276542">
    <property type="component" value="Unassembled WGS sequence"/>
</dbReference>
<dbReference type="AlphaFoldDB" id="A0A3A5HAV9"/>
<organism evidence="10 11">
    <name type="scientific">Nocardioides cavernaquae</name>
    <dbReference type="NCBI Taxonomy" id="2321396"/>
    <lineage>
        <taxon>Bacteria</taxon>
        <taxon>Bacillati</taxon>
        <taxon>Actinomycetota</taxon>
        <taxon>Actinomycetes</taxon>
        <taxon>Propionibacteriales</taxon>
        <taxon>Nocardioidaceae</taxon>
        <taxon>Nocardioides</taxon>
    </lineage>
</organism>
<dbReference type="PANTHER" id="PTHR47354:SF1">
    <property type="entry name" value="CARNITINE MONOOXYGENASE REDUCTASE SUBUNIT"/>
    <property type="match status" value="1"/>
</dbReference>
<keyword evidence="4" id="KW-0479">Metal-binding</keyword>
<dbReference type="Gene3D" id="3.40.50.80">
    <property type="entry name" value="Nucleotide-binding domain of ferredoxin-NADP reductase (FNR) module"/>
    <property type="match status" value="1"/>
</dbReference>
<dbReference type="PROSITE" id="PS51384">
    <property type="entry name" value="FAD_FR"/>
    <property type="match status" value="1"/>
</dbReference>
<dbReference type="Gene3D" id="2.40.30.10">
    <property type="entry name" value="Translation factors"/>
    <property type="match status" value="1"/>
</dbReference>
<gene>
    <name evidence="10" type="ORF">D4739_02555</name>
</gene>
<dbReference type="InterPro" id="IPR006058">
    <property type="entry name" value="2Fe2S_fd_BS"/>
</dbReference>
<dbReference type="InterPro" id="IPR036010">
    <property type="entry name" value="2Fe-2S_ferredoxin-like_sf"/>
</dbReference>
<dbReference type="PROSITE" id="PS51085">
    <property type="entry name" value="2FE2S_FER_2"/>
    <property type="match status" value="1"/>
</dbReference>
<evidence type="ECO:0000256" key="2">
    <source>
        <dbReference type="ARBA" id="ARBA00022630"/>
    </source>
</evidence>
<sequence length="355" mass="39019">MSMVPEAPVPDDLMFRTLGRVVDGWEKLMYTTGRGRPEVREVDRRLPVRVASVRREAQDVVSIDLDPIDRSRLPRWDPGAHVDVMLPSGRMRQYSLTGNPDDTTSYRIAVRRIRERDGGGGGSLEMHTLAVGDELMLKGPRNAFPFIIARSYLFVAGGIGITPILPMVRDAVARGDDWAFVYTGRSRASLAFMDEISELAERFPDRVHVWPDDEFGTPRGERILAAAPHGAALYCCGPPPMIDALRGSVPVDNIDTLHFERFSAPPVIAGEPFAIELASTGERIAVGPDQSALSALRTVRPNIAYSCQQGFCGTCPVRVISGEVTHRDRFLTDDMRGELMATCVSRGTGTVVLDL</sequence>
<dbReference type="InterPro" id="IPR012675">
    <property type="entry name" value="Beta-grasp_dom_sf"/>
</dbReference>
<dbReference type="OrthoDB" id="3807506at2"/>
<comment type="cofactor">
    <cofactor evidence="1">
        <name>FAD</name>
        <dbReference type="ChEBI" id="CHEBI:57692"/>
    </cofactor>
</comment>
<dbReference type="PROSITE" id="PS00197">
    <property type="entry name" value="2FE2S_FER_1"/>
    <property type="match status" value="1"/>
</dbReference>
<evidence type="ECO:0000259" key="9">
    <source>
        <dbReference type="PROSITE" id="PS51384"/>
    </source>
</evidence>
<dbReference type="SUPFAM" id="SSF52343">
    <property type="entry name" value="Ferredoxin reductase-like, C-terminal NADP-linked domain"/>
    <property type="match status" value="1"/>
</dbReference>
<name>A0A3A5HAV9_9ACTN</name>
<proteinExistence type="predicted"/>
<dbReference type="InterPro" id="IPR017938">
    <property type="entry name" value="Riboflavin_synthase-like_b-brl"/>
</dbReference>